<name>A0A9X1YCW9_9PROT</name>
<reference evidence="2" key="1">
    <citation type="submission" date="2022-04" db="EMBL/GenBank/DDBJ databases">
        <title>Roseomonas acroporae sp. nov., isolated from coral Acropora digitifera.</title>
        <authorList>
            <person name="Sun H."/>
        </authorList>
    </citation>
    <scope>NUCLEOTIDE SEQUENCE</scope>
    <source>
        <strain evidence="2">NAR14</strain>
    </source>
</reference>
<dbReference type="RefSeq" id="WP_248666325.1">
    <property type="nucleotide sequence ID" value="NZ_JALPRX010000026.1"/>
</dbReference>
<organism evidence="2 3">
    <name type="scientific">Roseomonas acroporae</name>
    <dbReference type="NCBI Taxonomy" id="2937791"/>
    <lineage>
        <taxon>Bacteria</taxon>
        <taxon>Pseudomonadati</taxon>
        <taxon>Pseudomonadota</taxon>
        <taxon>Alphaproteobacteria</taxon>
        <taxon>Acetobacterales</taxon>
        <taxon>Roseomonadaceae</taxon>
        <taxon>Roseomonas</taxon>
    </lineage>
</organism>
<evidence type="ECO:0000256" key="1">
    <source>
        <dbReference type="SAM" id="MobiDB-lite"/>
    </source>
</evidence>
<protein>
    <submittedName>
        <fullName evidence="2">Uncharacterized protein</fullName>
    </submittedName>
</protein>
<comment type="caution">
    <text evidence="2">The sequence shown here is derived from an EMBL/GenBank/DDBJ whole genome shotgun (WGS) entry which is preliminary data.</text>
</comment>
<feature type="compositionally biased region" description="Basic and acidic residues" evidence="1">
    <location>
        <begin position="454"/>
        <end position="466"/>
    </location>
</feature>
<feature type="compositionally biased region" description="Acidic residues" evidence="1">
    <location>
        <begin position="311"/>
        <end position="329"/>
    </location>
</feature>
<accession>A0A9X1YCW9</accession>
<sequence length="483" mass="51522">MTPSEEQQEAIEDAEAVAREVAPDFDTMLFTLYPDEATLQALRPGPDDLATVTAADRAAAAVLAASGVEILARVADATTLPPEQGRIDHASLRRGADALALLGLDPGLARPRPPLPRGGGTPADRLIRAYLHPDATNAFGRLAEEVIASGKQGVFDVAMRRLRERYEDETAARFVAGFFSIAETARLGPSGRVSLVALPVCLMSGATLPDPVELGNGYLASGALRPDWDVHFLPGWRSPMHLTGVSPILLRRSLTEMAAGREPAALPVADAETLQEEGFAMLLGLCVDWSLPLWEEMEDIVDEDLLEEAEAYGDDGDDDEPEDDEDDLPPDPATAARDEAFALWRSEAGKDTRCVPLPLVPAGEVAAEILDFLEGMRNLTDGLGEITDFIDAAREEVPGEEVVGHPVVKGRALELTLRTRDGRFLDSRLFAADELPGPVAATLSLVQTLLPCEPREGTADGARPADDLPADDAPANDAPANDA</sequence>
<proteinExistence type="predicted"/>
<evidence type="ECO:0000313" key="3">
    <source>
        <dbReference type="Proteomes" id="UP001139516"/>
    </source>
</evidence>
<feature type="compositionally biased region" description="Low complexity" evidence="1">
    <location>
        <begin position="471"/>
        <end position="483"/>
    </location>
</feature>
<dbReference type="Proteomes" id="UP001139516">
    <property type="component" value="Unassembled WGS sequence"/>
</dbReference>
<keyword evidence="3" id="KW-1185">Reference proteome</keyword>
<dbReference type="AlphaFoldDB" id="A0A9X1YCW9"/>
<dbReference type="EMBL" id="JALPRX010000026">
    <property type="protein sequence ID" value="MCK8784201.1"/>
    <property type="molecule type" value="Genomic_DNA"/>
</dbReference>
<gene>
    <name evidence="2" type="ORF">M0638_07400</name>
</gene>
<feature type="region of interest" description="Disordered" evidence="1">
    <location>
        <begin position="454"/>
        <end position="483"/>
    </location>
</feature>
<feature type="region of interest" description="Disordered" evidence="1">
    <location>
        <begin position="311"/>
        <end position="334"/>
    </location>
</feature>
<evidence type="ECO:0000313" key="2">
    <source>
        <dbReference type="EMBL" id="MCK8784201.1"/>
    </source>
</evidence>